<organism evidence="1">
    <name type="scientific">Dictyoglomus turgidum</name>
    <dbReference type="NCBI Taxonomy" id="513050"/>
    <lineage>
        <taxon>Bacteria</taxon>
        <taxon>Pseudomonadati</taxon>
        <taxon>Dictyoglomota</taxon>
        <taxon>Dictyoglomia</taxon>
        <taxon>Dictyoglomales</taxon>
        <taxon>Dictyoglomaceae</taxon>
        <taxon>Dictyoglomus</taxon>
    </lineage>
</organism>
<accession>A0A7C3SM96</accession>
<sequence>MINDILNRLIEIFKTIDSFKGSDGVYRVYDYECSMPEGYPAILVMAMRGEESVLDNLRNLMRHSFLVRVIQEKIPESEGGFGPEKAERISRQRAEDVINKIHEDNDLGLDNVLRTTISYEFGKHPSEPRIVIDFTIVVETTAEVII</sequence>
<dbReference type="AlphaFoldDB" id="A0A7C3SM96"/>
<proteinExistence type="predicted"/>
<evidence type="ECO:0000313" key="1">
    <source>
        <dbReference type="EMBL" id="HGB30243.1"/>
    </source>
</evidence>
<dbReference type="EMBL" id="DTGA01000001">
    <property type="protein sequence ID" value="HGB30243.1"/>
    <property type="molecule type" value="Genomic_DNA"/>
</dbReference>
<protein>
    <recommendedName>
        <fullName evidence="2">Na+-translocating membrane potential-generating system MpsC domain-containing protein</fullName>
    </recommendedName>
</protein>
<gene>
    <name evidence="1" type="ORF">ENV35_00015</name>
</gene>
<evidence type="ECO:0008006" key="2">
    <source>
        <dbReference type="Google" id="ProtNLM"/>
    </source>
</evidence>
<comment type="caution">
    <text evidence="1">The sequence shown here is derived from an EMBL/GenBank/DDBJ whole genome shotgun (WGS) entry which is preliminary data.</text>
</comment>
<reference evidence="1" key="1">
    <citation type="journal article" date="2020" name="mSystems">
        <title>Genome- and Community-Level Interaction Insights into Carbon Utilization and Element Cycling Functions of Hydrothermarchaeota in Hydrothermal Sediment.</title>
        <authorList>
            <person name="Zhou Z."/>
            <person name="Liu Y."/>
            <person name="Xu W."/>
            <person name="Pan J."/>
            <person name="Luo Z.H."/>
            <person name="Li M."/>
        </authorList>
    </citation>
    <scope>NUCLEOTIDE SEQUENCE [LARGE SCALE GENOMIC DNA]</scope>
    <source>
        <strain evidence="1">SpSt-751</strain>
    </source>
</reference>
<name>A0A7C3SM96_9BACT</name>